<organism evidence="2 3">
    <name type="scientific">Bosea massiliensis</name>
    <dbReference type="NCBI Taxonomy" id="151419"/>
    <lineage>
        <taxon>Bacteria</taxon>
        <taxon>Pseudomonadati</taxon>
        <taxon>Pseudomonadota</taxon>
        <taxon>Alphaproteobacteria</taxon>
        <taxon>Hyphomicrobiales</taxon>
        <taxon>Boseaceae</taxon>
        <taxon>Bosea</taxon>
    </lineage>
</organism>
<dbReference type="RefSeq" id="WP_156449851.1">
    <property type="nucleotide sequence ID" value="NZ_JBHSLU010000043.1"/>
</dbReference>
<keyword evidence="1" id="KW-0812">Transmembrane</keyword>
<evidence type="ECO:0000313" key="2">
    <source>
        <dbReference type="EMBL" id="MFC5506432.1"/>
    </source>
</evidence>
<keyword evidence="3" id="KW-1185">Reference proteome</keyword>
<evidence type="ECO:0000313" key="3">
    <source>
        <dbReference type="Proteomes" id="UP001596060"/>
    </source>
</evidence>
<sequence length="57" mass="5945">MTKYSTGGLAAVFVLLPAVALAHPGHGAPASHSHWELAAMAALALASVTVLRRIRRQ</sequence>
<gene>
    <name evidence="2" type="ORF">ACFPN9_14325</name>
</gene>
<dbReference type="EMBL" id="JBHSLU010000043">
    <property type="protein sequence ID" value="MFC5506432.1"/>
    <property type="molecule type" value="Genomic_DNA"/>
</dbReference>
<dbReference type="Proteomes" id="UP001596060">
    <property type="component" value="Unassembled WGS sequence"/>
</dbReference>
<feature type="transmembrane region" description="Helical" evidence="1">
    <location>
        <begin position="32"/>
        <end position="51"/>
    </location>
</feature>
<keyword evidence="1" id="KW-0472">Membrane</keyword>
<comment type="caution">
    <text evidence="2">The sequence shown here is derived from an EMBL/GenBank/DDBJ whole genome shotgun (WGS) entry which is preliminary data.</text>
</comment>
<keyword evidence="1" id="KW-1133">Transmembrane helix</keyword>
<name>A0ABW0P417_9HYPH</name>
<protein>
    <submittedName>
        <fullName evidence="2">Uncharacterized protein</fullName>
    </submittedName>
</protein>
<proteinExistence type="predicted"/>
<accession>A0ABW0P417</accession>
<reference evidence="3" key="1">
    <citation type="journal article" date="2019" name="Int. J. Syst. Evol. Microbiol.">
        <title>The Global Catalogue of Microorganisms (GCM) 10K type strain sequencing project: providing services to taxonomists for standard genome sequencing and annotation.</title>
        <authorList>
            <consortium name="The Broad Institute Genomics Platform"/>
            <consortium name="The Broad Institute Genome Sequencing Center for Infectious Disease"/>
            <person name="Wu L."/>
            <person name="Ma J."/>
        </authorList>
    </citation>
    <scope>NUCLEOTIDE SEQUENCE [LARGE SCALE GENOMIC DNA]</scope>
    <source>
        <strain evidence="3">CCUG 43117</strain>
    </source>
</reference>
<evidence type="ECO:0000256" key="1">
    <source>
        <dbReference type="SAM" id="Phobius"/>
    </source>
</evidence>